<evidence type="ECO:0000313" key="3">
    <source>
        <dbReference type="EMBL" id="GAA4784827.1"/>
    </source>
</evidence>
<dbReference type="Gene3D" id="3.40.225.10">
    <property type="entry name" value="Class II aldolase/adducin N-terminal domain"/>
    <property type="match status" value="1"/>
</dbReference>
<evidence type="ECO:0000313" key="4">
    <source>
        <dbReference type="Proteomes" id="UP001501645"/>
    </source>
</evidence>
<dbReference type="PANTHER" id="PTHR10672">
    <property type="entry name" value="ADDUCIN"/>
    <property type="match status" value="1"/>
</dbReference>
<organism evidence="3 4">
    <name type="scientific">Microbacterium gilvum</name>
    <dbReference type="NCBI Taxonomy" id="1336204"/>
    <lineage>
        <taxon>Bacteria</taxon>
        <taxon>Bacillati</taxon>
        <taxon>Actinomycetota</taxon>
        <taxon>Actinomycetes</taxon>
        <taxon>Micrococcales</taxon>
        <taxon>Microbacteriaceae</taxon>
        <taxon>Microbacterium</taxon>
    </lineage>
</organism>
<dbReference type="Pfam" id="PF00596">
    <property type="entry name" value="Aldolase_II"/>
    <property type="match status" value="1"/>
</dbReference>
<evidence type="ECO:0000259" key="2">
    <source>
        <dbReference type="SMART" id="SM01007"/>
    </source>
</evidence>
<dbReference type="Proteomes" id="UP001501645">
    <property type="component" value="Unassembled WGS sequence"/>
</dbReference>
<dbReference type="InterPro" id="IPR036409">
    <property type="entry name" value="Aldolase_II/adducin_N_sf"/>
</dbReference>
<keyword evidence="4" id="KW-1185">Reference proteome</keyword>
<dbReference type="InterPro" id="IPR051017">
    <property type="entry name" value="Aldolase-II_Adducin_sf"/>
</dbReference>
<protein>
    <submittedName>
        <fullName evidence="3">Class II aldolase/adducin family protein</fullName>
    </submittedName>
</protein>
<evidence type="ECO:0000256" key="1">
    <source>
        <dbReference type="ARBA" id="ARBA00037961"/>
    </source>
</evidence>
<comment type="caution">
    <text evidence="3">The sequence shown here is derived from an EMBL/GenBank/DDBJ whole genome shotgun (WGS) entry which is preliminary data.</text>
</comment>
<comment type="similarity">
    <text evidence="1">Belongs to the aldolase class II family.</text>
</comment>
<dbReference type="RefSeq" id="WP_345441798.1">
    <property type="nucleotide sequence ID" value="NZ_BAABKO010000007.1"/>
</dbReference>
<proteinExistence type="inferred from homology"/>
<dbReference type="SUPFAM" id="SSF53639">
    <property type="entry name" value="AraD/HMP-PK domain-like"/>
    <property type="match status" value="1"/>
</dbReference>
<accession>A0ABP9ATP1</accession>
<name>A0ABP9ATP1_9MICO</name>
<feature type="domain" description="Class II aldolase/adducin N-terminal" evidence="2">
    <location>
        <begin position="12"/>
        <end position="182"/>
    </location>
</feature>
<dbReference type="PANTHER" id="PTHR10672:SF3">
    <property type="entry name" value="PROTEIN HU-LI TAI SHAO"/>
    <property type="match status" value="1"/>
</dbReference>
<reference evidence="4" key="1">
    <citation type="journal article" date="2019" name="Int. J. Syst. Evol. Microbiol.">
        <title>The Global Catalogue of Microorganisms (GCM) 10K type strain sequencing project: providing services to taxonomists for standard genome sequencing and annotation.</title>
        <authorList>
            <consortium name="The Broad Institute Genomics Platform"/>
            <consortium name="The Broad Institute Genome Sequencing Center for Infectious Disease"/>
            <person name="Wu L."/>
            <person name="Ma J."/>
        </authorList>
    </citation>
    <scope>NUCLEOTIDE SEQUENCE [LARGE SCALE GENOMIC DNA]</scope>
    <source>
        <strain evidence="4">JCM 18537</strain>
    </source>
</reference>
<dbReference type="EMBL" id="BAABKO010000007">
    <property type="protein sequence ID" value="GAA4784827.1"/>
    <property type="molecule type" value="Genomic_DNA"/>
</dbReference>
<gene>
    <name evidence="3" type="ORF">GCM10023351_33070</name>
</gene>
<dbReference type="SMART" id="SM01007">
    <property type="entry name" value="Aldolase_II"/>
    <property type="match status" value="1"/>
</dbReference>
<sequence>MTWGSDRDELKADLAATLRHFGRNGYQYGLAGHATVRDAGEVERYWVNPAGIPFSEVEEDDLVLVAPDGSVVEGRHEAHGFQSQIEVHRARPELRAGFHVHATHIFAWSSAGGELAPLTTDSSWLQGIQAVRTSFDQPAAEALGADARILIQRAHGAVAFGATIAEAAFWFASVERAAYTQLLLEAAGRAQPVDAALSQAWRLPPEAADRQFRPLIEAERRRTALAIA</sequence>
<dbReference type="InterPro" id="IPR001303">
    <property type="entry name" value="Aldolase_II/adducin_N"/>
</dbReference>